<evidence type="ECO:0000313" key="2">
    <source>
        <dbReference type="EMBL" id="EAS64370.1"/>
    </source>
</evidence>
<protein>
    <submittedName>
        <fullName evidence="2">Protein kinase, putative</fullName>
    </submittedName>
</protein>
<keyword evidence="2" id="KW-0808">Transferase</keyword>
<dbReference type="GO" id="GO:0005524">
    <property type="term" value="F:ATP binding"/>
    <property type="evidence" value="ECO:0007669"/>
    <property type="project" value="InterPro"/>
</dbReference>
<dbReference type="InterPro" id="IPR000719">
    <property type="entry name" value="Prot_kinase_dom"/>
</dbReference>
<evidence type="ECO:0000259" key="1">
    <source>
        <dbReference type="PROSITE" id="PS50011"/>
    </source>
</evidence>
<dbReference type="OrthoDB" id="5912797at2"/>
<gene>
    <name evidence="2" type="ORF">VAS14_01591</name>
</gene>
<dbReference type="Pfam" id="PF00069">
    <property type="entry name" value="Pkinase"/>
    <property type="match status" value="1"/>
</dbReference>
<keyword evidence="2" id="KW-0418">Kinase</keyword>
<dbReference type="InterPro" id="IPR045269">
    <property type="entry name" value="Atg1-like"/>
</dbReference>
<comment type="caution">
    <text evidence="2">The sequence shown here is derived from an EMBL/GenBank/DDBJ whole genome shotgun (WGS) entry which is preliminary data.</text>
</comment>
<dbReference type="GO" id="GO:0005737">
    <property type="term" value="C:cytoplasm"/>
    <property type="evidence" value="ECO:0007669"/>
    <property type="project" value="TreeGrafter"/>
</dbReference>
<dbReference type="eggNOG" id="COG0515">
    <property type="taxonomic scope" value="Bacteria"/>
</dbReference>
<organism evidence="2 3">
    <name type="scientific">Photobacterium angustum (strain S14 / CCUG 15956)</name>
    <name type="common">Vibrio sp. (strain S14 / CCUG 15956)</name>
    <dbReference type="NCBI Taxonomy" id="314292"/>
    <lineage>
        <taxon>Bacteria</taxon>
        <taxon>Pseudomonadati</taxon>
        <taxon>Pseudomonadota</taxon>
        <taxon>Gammaproteobacteria</taxon>
        <taxon>Vibrionales</taxon>
        <taxon>Vibrionaceae</taxon>
        <taxon>Photobacterium</taxon>
    </lineage>
</organism>
<dbReference type="Gene3D" id="1.10.510.10">
    <property type="entry name" value="Transferase(Phosphotransferase) domain 1"/>
    <property type="match status" value="1"/>
</dbReference>
<dbReference type="GO" id="GO:0004674">
    <property type="term" value="F:protein serine/threonine kinase activity"/>
    <property type="evidence" value="ECO:0007669"/>
    <property type="project" value="InterPro"/>
</dbReference>
<dbReference type="PANTHER" id="PTHR24348">
    <property type="entry name" value="SERINE/THREONINE-PROTEIN KINASE UNC-51-RELATED"/>
    <property type="match status" value="1"/>
</dbReference>
<feature type="domain" description="Protein kinase" evidence="1">
    <location>
        <begin position="417"/>
        <end position="682"/>
    </location>
</feature>
<name>Q1ZQC7_PHOAS</name>
<proteinExistence type="predicted"/>
<dbReference type="EMBL" id="AAOJ01000003">
    <property type="protein sequence ID" value="EAS64370.1"/>
    <property type="molecule type" value="Genomic_DNA"/>
</dbReference>
<dbReference type="PROSITE" id="PS50011">
    <property type="entry name" value="PROTEIN_KINASE_DOM"/>
    <property type="match status" value="1"/>
</dbReference>
<sequence length="682" mass="77179">MELQFKNVSGKDNVGDFTWIHQSGRQALIADMVSGSDVHKGLDLLSSWLTVNQTNEPFNAEQVIAGLHDLFQANNVQSTLGIITQQQACFELHFVGNIRLYRVEKHVEQIKEVGDEIHPLSVVGSEYSPDIQHTVLTPDHHAKFIVTSDGLDSSLMRSLALSSEILCGGQLHRKLLPAVCDQDWSALVFPMANAQSFVNHHWPYNPFVGPQEDRLHERRGLAEIATELFKQPMFEGFRIVSCPPILSENSSRLFDGLLVYPFGVIPLELKDHHGAITIDMGTNKRNSLLVENDLGRSYLSNPATKLRESLRRFGDLPQLKGLTPELKNAGLVIFTSHHAEVECVFDGQSTPAPFMHAGEVMVAKSTQLSELLFQFCRTRFGKKLKKRLTDSEINQLVKDLTTLPTQPVQGAITVGDYELELTPIQAESTDYFTVYNAHLFNEQVWAKCFDLDHLSAVHRQSELQSLGREALVLKRLSRVEGVQRYQDKELVDDKFYVFVEKAPTTTLAKWLQTQPAKEARLNVLIAIAETMKQIQSVGEPEIIHRAINLSNIRVGDDSNPILINFELCQQEMVATLPLNARRTFEQKYQAPEVNEPGQSLTFAADIFSFGLIILFSLTGELPFEQSVKELITKGRRPVFWKQLCQKLDISPTHTEFWQRILHVTPKYRPTIEQVLEVLKTWK</sequence>
<accession>Q1ZQC7</accession>
<dbReference type="AlphaFoldDB" id="Q1ZQC7"/>
<dbReference type="SMART" id="SM00220">
    <property type="entry name" value="S_TKc"/>
    <property type="match status" value="1"/>
</dbReference>
<dbReference type="SUPFAM" id="SSF56112">
    <property type="entry name" value="Protein kinase-like (PK-like)"/>
    <property type="match status" value="1"/>
</dbReference>
<dbReference type="InterPro" id="IPR011009">
    <property type="entry name" value="Kinase-like_dom_sf"/>
</dbReference>
<dbReference type="HOGENOM" id="CLU_403258_0_0_6"/>
<evidence type="ECO:0000313" key="3">
    <source>
        <dbReference type="Proteomes" id="UP000001603"/>
    </source>
</evidence>
<reference evidence="2 3" key="1">
    <citation type="journal article" date="2009" name="Proc. Natl. Acad. Sci. U.S.A.">
        <title>The genomic basis of trophic strategy in marine bacteria.</title>
        <authorList>
            <person name="Lauro F.M."/>
            <person name="McDougald D."/>
            <person name="Thomas T."/>
            <person name="Williams T.J."/>
            <person name="Egan S."/>
            <person name="Rice S."/>
            <person name="DeMaere M.Z."/>
            <person name="Ting L."/>
            <person name="Ertan H."/>
            <person name="Johnson J."/>
            <person name="Ferriera S."/>
            <person name="Lapidus A."/>
            <person name="Anderson I."/>
            <person name="Kyrpides N."/>
            <person name="Munk A.C."/>
            <person name="Detter C."/>
            <person name="Han C.S."/>
            <person name="Brown M.V."/>
            <person name="Robb F.T."/>
            <person name="Kjelleberg S."/>
            <person name="Cavicchioli R."/>
        </authorList>
    </citation>
    <scope>NUCLEOTIDE SEQUENCE [LARGE SCALE GENOMIC DNA]</scope>
    <source>
        <strain evidence="2 3">S14</strain>
    </source>
</reference>
<dbReference type="Proteomes" id="UP000001603">
    <property type="component" value="Unassembled WGS sequence"/>
</dbReference>
<dbReference type="RefSeq" id="WP_005367348.1">
    <property type="nucleotide sequence ID" value="NZ_CH902600.1"/>
</dbReference>